<organism evidence="11 13">
    <name type="scientific">Aquamicrobium defluvii</name>
    <dbReference type="NCBI Taxonomy" id="69279"/>
    <lineage>
        <taxon>Bacteria</taxon>
        <taxon>Pseudomonadati</taxon>
        <taxon>Pseudomonadota</taxon>
        <taxon>Alphaproteobacteria</taxon>
        <taxon>Hyphomicrobiales</taxon>
        <taxon>Phyllobacteriaceae</taxon>
        <taxon>Aquamicrobium</taxon>
    </lineage>
</organism>
<evidence type="ECO:0000256" key="2">
    <source>
        <dbReference type="ARBA" id="ARBA00004680"/>
    </source>
</evidence>
<evidence type="ECO:0000256" key="5">
    <source>
        <dbReference type="ARBA" id="ARBA00022432"/>
    </source>
</evidence>
<proteinExistence type="inferred from homology"/>
<dbReference type="PANTHER" id="PTHR21139">
    <property type="entry name" value="TRIOSEPHOSPHATE ISOMERASE"/>
    <property type="match status" value="1"/>
</dbReference>
<dbReference type="GO" id="GO:0004807">
    <property type="term" value="F:triose-phosphate isomerase activity"/>
    <property type="evidence" value="ECO:0007669"/>
    <property type="project" value="UniProtKB-UniRule"/>
</dbReference>
<keyword evidence="14" id="KW-1185">Reference proteome</keyword>
<evidence type="ECO:0000256" key="8">
    <source>
        <dbReference type="ARBA" id="ARBA00023235"/>
    </source>
</evidence>
<dbReference type="Proteomes" id="UP000019849">
    <property type="component" value="Unassembled WGS sequence"/>
</dbReference>
<comment type="pathway">
    <text evidence="9 10">Carbohydrate biosynthesis; gluconeogenesis.</text>
</comment>
<dbReference type="GO" id="GO:0019563">
    <property type="term" value="P:glycerol catabolic process"/>
    <property type="evidence" value="ECO:0007669"/>
    <property type="project" value="TreeGrafter"/>
</dbReference>
<dbReference type="InterPro" id="IPR035990">
    <property type="entry name" value="TIM_sf"/>
</dbReference>
<dbReference type="Gene3D" id="3.20.20.70">
    <property type="entry name" value="Aldolase class I"/>
    <property type="match status" value="1"/>
</dbReference>
<comment type="pathway">
    <text evidence="2 9 10">Carbohydrate degradation; glycolysis; D-glyceraldehyde 3-phosphate from glycerone phosphate: step 1/1.</text>
</comment>
<keyword evidence="7 9" id="KW-0324">Glycolysis</keyword>
<dbReference type="PATRIC" id="fig|69279.3.peg.3194"/>
<evidence type="ECO:0000256" key="7">
    <source>
        <dbReference type="ARBA" id="ARBA00023152"/>
    </source>
</evidence>
<feature type="binding site" evidence="9">
    <location>
        <position position="214"/>
    </location>
    <ligand>
        <name>substrate</name>
    </ligand>
</feature>
<dbReference type="InterPro" id="IPR020861">
    <property type="entry name" value="Triosephosphate_isomerase_AS"/>
</dbReference>
<accession>A0A011UD60</accession>
<feature type="binding site" evidence="9">
    <location>
        <begin position="235"/>
        <end position="236"/>
    </location>
    <ligand>
        <name>substrate</name>
    </ligand>
</feature>
<dbReference type="STRING" id="69279.BG36_10505"/>
<dbReference type="PANTHER" id="PTHR21139:SF42">
    <property type="entry name" value="TRIOSEPHOSPHATE ISOMERASE"/>
    <property type="match status" value="1"/>
</dbReference>
<comment type="subcellular location">
    <subcellularLocation>
        <location evidence="9 10">Cytoplasm</location>
    </subcellularLocation>
</comment>
<dbReference type="AlphaFoldDB" id="A0A011UD60"/>
<dbReference type="Pfam" id="PF00121">
    <property type="entry name" value="TIM"/>
    <property type="match status" value="1"/>
</dbReference>
<dbReference type="Proteomes" id="UP000294958">
    <property type="component" value="Unassembled WGS sequence"/>
</dbReference>
<feature type="active site" description="Electrophile" evidence="9">
    <location>
        <position position="99"/>
    </location>
</feature>
<comment type="caution">
    <text evidence="11">The sequence shown here is derived from an EMBL/GenBank/DDBJ whole genome shotgun (WGS) entry which is preliminary data.</text>
</comment>
<dbReference type="InterPro" id="IPR022896">
    <property type="entry name" value="TrioseP_Isoase_bac/euk"/>
</dbReference>
<dbReference type="NCBIfam" id="TIGR00419">
    <property type="entry name" value="tim"/>
    <property type="match status" value="1"/>
</dbReference>
<dbReference type="eggNOG" id="COG0149">
    <property type="taxonomic scope" value="Bacteria"/>
</dbReference>
<reference evidence="11 13" key="1">
    <citation type="submission" date="2014-02" db="EMBL/GenBank/DDBJ databases">
        <title>Aquamicrobium defluvii Genome sequencing.</title>
        <authorList>
            <person name="Wang X."/>
        </authorList>
    </citation>
    <scope>NUCLEOTIDE SEQUENCE [LARGE SCALE GENOMIC DNA]</scope>
    <source>
        <strain evidence="11 13">W13Z1</strain>
    </source>
</reference>
<dbReference type="UniPathway" id="UPA01066"/>
<dbReference type="FunFam" id="3.20.20.70:FF:000016">
    <property type="entry name" value="Triosephosphate isomerase"/>
    <property type="match status" value="1"/>
</dbReference>
<comment type="catalytic activity">
    <reaction evidence="1">
        <text>L-erythrulose 1-phosphate = D-erythrulose 4-phosphate</text>
        <dbReference type="Rhea" id="RHEA:49588"/>
        <dbReference type="ChEBI" id="CHEBI:58002"/>
        <dbReference type="ChEBI" id="CHEBI:90796"/>
        <dbReference type="EC" id="5.3.1.33"/>
    </reaction>
</comment>
<keyword evidence="6 9" id="KW-0963">Cytoplasm</keyword>
<comment type="pathway">
    <text evidence="3">Carbohydrate metabolism; erythritol degradation.</text>
</comment>
<dbReference type="PROSITE" id="PS00171">
    <property type="entry name" value="TIM_1"/>
    <property type="match status" value="1"/>
</dbReference>
<protein>
    <recommendedName>
        <fullName evidence="9 10">Triosephosphate isomerase</fullName>
        <shortName evidence="9">TIM</shortName>
        <shortName evidence="9">TPI</shortName>
        <ecNumber evidence="9 10">5.3.1.1</ecNumber>
    </recommendedName>
    <alternativeName>
        <fullName evidence="9">Triose-phosphate isomerase</fullName>
    </alternativeName>
</protein>
<dbReference type="GO" id="GO:0046166">
    <property type="term" value="P:glyceraldehyde-3-phosphate biosynthetic process"/>
    <property type="evidence" value="ECO:0007669"/>
    <property type="project" value="TreeGrafter"/>
</dbReference>
<dbReference type="UniPathway" id="UPA00138"/>
<name>A0A011UD60_9HYPH</name>
<sequence>MTPGIRPLVAGNWKMNGTSASLDELRMIGDGFMRGLDAQTEALICVPATLLSRAAGILESTPVRAGGEDCHARESGAHTGDISAEMLRDAGASHVIVGHSERRTDHGEDDASVRAKAEAAWRAGLVAIVCIGETNEQRQAGETLGVLSRQIDGSVPASATAANTIIAYEPVWAIGTGLTPTAQDVAAAHAHIRAQLGEKLGPQARTMRILYGGSVKPSNAVELLGVENVDGALVGGASLKAADFLGIAEAYEHL</sequence>
<dbReference type="HOGENOM" id="CLU_024251_2_1_5"/>
<keyword evidence="5 9" id="KW-0312">Gluconeogenesis</keyword>
<evidence type="ECO:0000256" key="1">
    <source>
        <dbReference type="ARBA" id="ARBA00000148"/>
    </source>
</evidence>
<dbReference type="PROSITE" id="PS51440">
    <property type="entry name" value="TIM_2"/>
    <property type="match status" value="1"/>
</dbReference>
<evidence type="ECO:0000256" key="4">
    <source>
        <dbReference type="ARBA" id="ARBA00007422"/>
    </source>
</evidence>
<reference evidence="12 14" key="2">
    <citation type="submission" date="2019-03" db="EMBL/GenBank/DDBJ databases">
        <title>Genomic Encyclopedia of Type Strains, Phase IV (KMG-IV): sequencing the most valuable type-strain genomes for metagenomic binning, comparative biology and taxonomic classification.</title>
        <authorList>
            <person name="Goeker M."/>
        </authorList>
    </citation>
    <scope>NUCLEOTIDE SEQUENCE [LARGE SCALE GENOMIC DNA]</scope>
    <source>
        <strain evidence="12 14">DSM 11603</strain>
    </source>
</reference>
<dbReference type="HAMAP" id="MF_00147_B">
    <property type="entry name" value="TIM_B"/>
    <property type="match status" value="1"/>
</dbReference>
<dbReference type="GO" id="GO:0006094">
    <property type="term" value="P:gluconeogenesis"/>
    <property type="evidence" value="ECO:0007669"/>
    <property type="project" value="UniProtKB-UniRule"/>
</dbReference>
<evidence type="ECO:0000256" key="9">
    <source>
        <dbReference type="HAMAP-Rule" id="MF_00147"/>
    </source>
</evidence>
<feature type="binding site" evidence="9">
    <location>
        <position position="175"/>
    </location>
    <ligand>
        <name>substrate</name>
    </ligand>
</feature>
<evidence type="ECO:0000256" key="6">
    <source>
        <dbReference type="ARBA" id="ARBA00022490"/>
    </source>
</evidence>
<dbReference type="GO" id="GO:0005829">
    <property type="term" value="C:cytosol"/>
    <property type="evidence" value="ECO:0007669"/>
    <property type="project" value="TreeGrafter"/>
</dbReference>
<dbReference type="EMBL" id="SNZF01000008">
    <property type="protein sequence ID" value="TDR35633.1"/>
    <property type="molecule type" value="Genomic_DNA"/>
</dbReference>
<feature type="binding site" evidence="9">
    <location>
        <begin position="12"/>
        <end position="14"/>
    </location>
    <ligand>
        <name>substrate</name>
    </ligand>
</feature>
<evidence type="ECO:0000313" key="14">
    <source>
        <dbReference type="Proteomes" id="UP000294958"/>
    </source>
</evidence>
<evidence type="ECO:0000256" key="3">
    <source>
        <dbReference type="ARBA" id="ARBA00004939"/>
    </source>
</evidence>
<dbReference type="OrthoDB" id="9809429at2"/>
<keyword evidence="8 9" id="KW-0413">Isomerase</keyword>
<evidence type="ECO:0000313" key="13">
    <source>
        <dbReference type="Proteomes" id="UP000019849"/>
    </source>
</evidence>
<evidence type="ECO:0000313" key="12">
    <source>
        <dbReference type="EMBL" id="TDR35633.1"/>
    </source>
</evidence>
<dbReference type="GO" id="GO:0006096">
    <property type="term" value="P:glycolytic process"/>
    <property type="evidence" value="ECO:0007669"/>
    <property type="project" value="UniProtKB-UniRule"/>
</dbReference>
<comment type="function">
    <text evidence="9">Involved in the gluconeogenesis. Catalyzes stereospecifically the conversion of dihydroxyacetone phosphate (DHAP) to D-glyceraldehyde-3-phosphate (G3P).</text>
</comment>
<dbReference type="CDD" id="cd00311">
    <property type="entry name" value="TIM"/>
    <property type="match status" value="1"/>
</dbReference>
<dbReference type="EMBL" id="JENY01000022">
    <property type="protein sequence ID" value="EXL04071.1"/>
    <property type="molecule type" value="Genomic_DNA"/>
</dbReference>
<feature type="active site" description="Proton acceptor" evidence="9">
    <location>
        <position position="169"/>
    </location>
</feature>
<comment type="subunit">
    <text evidence="9 10">Homodimer.</text>
</comment>
<comment type="catalytic activity">
    <reaction evidence="9 10">
        <text>D-glyceraldehyde 3-phosphate = dihydroxyacetone phosphate</text>
        <dbReference type="Rhea" id="RHEA:18585"/>
        <dbReference type="ChEBI" id="CHEBI:57642"/>
        <dbReference type="ChEBI" id="CHEBI:59776"/>
        <dbReference type="EC" id="5.3.1.1"/>
    </reaction>
</comment>
<dbReference type="SUPFAM" id="SSF51351">
    <property type="entry name" value="Triosephosphate isomerase (TIM)"/>
    <property type="match status" value="1"/>
</dbReference>
<dbReference type="UniPathway" id="UPA00109">
    <property type="reaction ID" value="UER00189"/>
</dbReference>
<dbReference type="EC" id="5.3.1.1" evidence="9 10"/>
<gene>
    <name evidence="9" type="primary">tpiA</name>
    <name evidence="11" type="ORF">BG36_10505</name>
    <name evidence="12" type="ORF">DES43_10857</name>
</gene>
<dbReference type="InterPro" id="IPR000652">
    <property type="entry name" value="Triosephosphate_isomerase"/>
</dbReference>
<dbReference type="RefSeq" id="WP_035028675.1">
    <property type="nucleotide sequence ID" value="NZ_KK073894.1"/>
</dbReference>
<dbReference type="InterPro" id="IPR013785">
    <property type="entry name" value="Aldolase_TIM"/>
</dbReference>
<comment type="similarity">
    <text evidence="4 9 10">Belongs to the triosephosphate isomerase family.</text>
</comment>
<evidence type="ECO:0000256" key="10">
    <source>
        <dbReference type="RuleBase" id="RU363013"/>
    </source>
</evidence>
<evidence type="ECO:0000313" key="11">
    <source>
        <dbReference type="EMBL" id="EXL04071.1"/>
    </source>
</evidence>